<feature type="region of interest" description="Disordered" evidence="1">
    <location>
        <begin position="1"/>
        <end position="46"/>
    </location>
</feature>
<evidence type="ECO:0000256" key="1">
    <source>
        <dbReference type="SAM" id="MobiDB-lite"/>
    </source>
</evidence>
<comment type="caution">
    <text evidence="2">The sequence shown here is derived from an EMBL/GenBank/DDBJ whole genome shotgun (WGS) entry which is preliminary data.</text>
</comment>
<accession>A0AAD9WY50</accession>
<sequence>MAEGRKGKQVAKDDGRLSKKRRQAPAMPSVRGKGKEDSITDFPNLSDPESWALFGSMRIWPEKGINMPVFSTIFIPATVNTMGWNRYVRTPNMAALELVKKFYYAMVPYQFLQRVSVMV</sequence>
<keyword evidence="3" id="KW-1185">Reference proteome</keyword>
<proteinExistence type="predicted"/>
<name>A0AAD9WY50_9ROSI</name>
<dbReference type="AlphaFoldDB" id="A0AAD9WY50"/>
<gene>
    <name evidence="2" type="ORF">Ddye_015683</name>
</gene>
<protein>
    <submittedName>
        <fullName evidence="2">Uncharacterized protein</fullName>
    </submittedName>
</protein>
<evidence type="ECO:0000313" key="2">
    <source>
        <dbReference type="EMBL" id="KAK2648194.1"/>
    </source>
</evidence>
<reference evidence="2" key="1">
    <citation type="journal article" date="2023" name="Plant J.">
        <title>Genome sequences and population genomics provide insights into the demographic history, inbreeding, and mutation load of two 'living fossil' tree species of Dipteronia.</title>
        <authorList>
            <person name="Feng Y."/>
            <person name="Comes H.P."/>
            <person name="Chen J."/>
            <person name="Zhu S."/>
            <person name="Lu R."/>
            <person name="Zhang X."/>
            <person name="Li P."/>
            <person name="Qiu J."/>
            <person name="Olsen K.M."/>
            <person name="Qiu Y."/>
        </authorList>
    </citation>
    <scope>NUCLEOTIDE SEQUENCE</scope>
    <source>
        <strain evidence="2">KIB01</strain>
    </source>
</reference>
<dbReference type="Proteomes" id="UP001280121">
    <property type="component" value="Unassembled WGS sequence"/>
</dbReference>
<evidence type="ECO:0000313" key="3">
    <source>
        <dbReference type="Proteomes" id="UP001280121"/>
    </source>
</evidence>
<dbReference type="EMBL" id="JANJYI010000005">
    <property type="protein sequence ID" value="KAK2648194.1"/>
    <property type="molecule type" value="Genomic_DNA"/>
</dbReference>
<feature type="compositionally biased region" description="Basic and acidic residues" evidence="1">
    <location>
        <begin position="1"/>
        <end position="17"/>
    </location>
</feature>
<organism evidence="2 3">
    <name type="scientific">Dipteronia dyeriana</name>
    <dbReference type="NCBI Taxonomy" id="168575"/>
    <lineage>
        <taxon>Eukaryota</taxon>
        <taxon>Viridiplantae</taxon>
        <taxon>Streptophyta</taxon>
        <taxon>Embryophyta</taxon>
        <taxon>Tracheophyta</taxon>
        <taxon>Spermatophyta</taxon>
        <taxon>Magnoliopsida</taxon>
        <taxon>eudicotyledons</taxon>
        <taxon>Gunneridae</taxon>
        <taxon>Pentapetalae</taxon>
        <taxon>rosids</taxon>
        <taxon>malvids</taxon>
        <taxon>Sapindales</taxon>
        <taxon>Sapindaceae</taxon>
        <taxon>Hippocastanoideae</taxon>
        <taxon>Acereae</taxon>
        <taxon>Dipteronia</taxon>
    </lineage>
</organism>